<accession>A0ABY6DPL1</accession>
<sequence length="72" mass="8146">MEFLGLQNLASAGECCQLLLEWILNWGWREIFQRWQGLLLRQELIGHQDDDLPYFIGLSACGSFSGPVGTGF</sequence>
<dbReference type="RefSeq" id="WP_263124824.1">
    <property type="nucleotide sequence ID" value="NZ_CP106753.1"/>
</dbReference>
<gene>
    <name evidence="1" type="ORF">N8I74_19230</name>
</gene>
<protein>
    <submittedName>
        <fullName evidence="1">Uncharacterized protein</fullName>
    </submittedName>
</protein>
<keyword evidence="2" id="KW-1185">Reference proteome</keyword>
<evidence type="ECO:0000313" key="1">
    <source>
        <dbReference type="EMBL" id="UXY15416.1"/>
    </source>
</evidence>
<name>A0ABY6DPL1_9NEIS</name>
<dbReference type="EMBL" id="CP106753">
    <property type="protein sequence ID" value="UXY15416.1"/>
    <property type="molecule type" value="Genomic_DNA"/>
</dbReference>
<evidence type="ECO:0000313" key="2">
    <source>
        <dbReference type="Proteomes" id="UP001061302"/>
    </source>
</evidence>
<reference evidence="1" key="1">
    <citation type="submission" date="2022-10" db="EMBL/GenBank/DDBJ databases">
        <title>Chitiniphilus purpureus sp. nov., a novel chitin-degrading bacterium isolated from crawfish pond sediment.</title>
        <authorList>
            <person name="Li K."/>
        </authorList>
    </citation>
    <scope>NUCLEOTIDE SEQUENCE</scope>
    <source>
        <strain evidence="1">CD1</strain>
    </source>
</reference>
<organism evidence="1 2">
    <name type="scientific">Chitiniphilus purpureus</name>
    <dbReference type="NCBI Taxonomy" id="2981137"/>
    <lineage>
        <taxon>Bacteria</taxon>
        <taxon>Pseudomonadati</taxon>
        <taxon>Pseudomonadota</taxon>
        <taxon>Betaproteobacteria</taxon>
        <taxon>Neisseriales</taxon>
        <taxon>Chitinibacteraceae</taxon>
        <taxon>Chitiniphilus</taxon>
    </lineage>
</organism>
<dbReference type="Proteomes" id="UP001061302">
    <property type="component" value="Chromosome"/>
</dbReference>
<proteinExistence type="predicted"/>